<gene>
    <name evidence="3" type="ORF">R3P38DRAFT_3271222</name>
</gene>
<dbReference type="InterPro" id="IPR036291">
    <property type="entry name" value="NAD(P)-bd_dom_sf"/>
</dbReference>
<name>A0AAW0B8J3_9AGAR</name>
<reference evidence="3 4" key="1">
    <citation type="journal article" date="2024" name="J Genomics">
        <title>Draft genome sequencing and assembly of Favolaschia claudopus CIRM-BRFM 2984 isolated from oak limbs.</title>
        <authorList>
            <person name="Navarro D."/>
            <person name="Drula E."/>
            <person name="Chaduli D."/>
            <person name="Cazenave R."/>
            <person name="Ahrendt S."/>
            <person name="Wang J."/>
            <person name="Lipzen A."/>
            <person name="Daum C."/>
            <person name="Barry K."/>
            <person name="Grigoriev I.V."/>
            <person name="Favel A."/>
            <person name="Rosso M.N."/>
            <person name="Martin F."/>
        </authorList>
    </citation>
    <scope>NUCLEOTIDE SEQUENCE [LARGE SCALE GENOMIC DNA]</scope>
    <source>
        <strain evidence="3 4">CIRM-BRFM 2984</strain>
    </source>
</reference>
<organism evidence="3 4">
    <name type="scientific">Favolaschia claudopus</name>
    <dbReference type="NCBI Taxonomy" id="2862362"/>
    <lineage>
        <taxon>Eukaryota</taxon>
        <taxon>Fungi</taxon>
        <taxon>Dikarya</taxon>
        <taxon>Basidiomycota</taxon>
        <taxon>Agaricomycotina</taxon>
        <taxon>Agaricomycetes</taxon>
        <taxon>Agaricomycetidae</taxon>
        <taxon>Agaricales</taxon>
        <taxon>Marasmiineae</taxon>
        <taxon>Mycenaceae</taxon>
        <taxon>Favolaschia</taxon>
    </lineage>
</organism>
<proteinExistence type="inferred from homology"/>
<dbReference type="GO" id="GO:0016491">
    <property type="term" value="F:oxidoreductase activity"/>
    <property type="evidence" value="ECO:0007669"/>
    <property type="project" value="UniProtKB-KW"/>
</dbReference>
<evidence type="ECO:0000256" key="1">
    <source>
        <dbReference type="ARBA" id="ARBA00006484"/>
    </source>
</evidence>
<evidence type="ECO:0000313" key="3">
    <source>
        <dbReference type="EMBL" id="KAK7022465.1"/>
    </source>
</evidence>
<keyword evidence="2" id="KW-0560">Oxidoreductase</keyword>
<sequence>MSLPTFTATTTAEEVLQAFADQVKDKNVLITGTSLNGIGFETARAIAKYANLVIITGYNAERLKLSEEAIKKSVPSANIRPLILDLCSLASVRKAAAEVNAYPEPLHVLIHNAAHGGGPFQLTPDGFESQLSTAHIGPFLLTKLLAPKLLSSSSSSKYTPRVVTISSIGHAHGTGVDLDFLAHPTAEKYTNQSGYFQAKSACILFAAEVGRRSGGRVIGFSLHPGAIYTNLMQKPENQIFMKSIESLLLNRTFCSKGALKEDGTPNDTQFPFKNMAQGAATTVVAAFDPRIQDQPGSYLVDCVVANDQVAPHSSDPEMAKKLWDATEELLGEKFTF</sequence>
<accession>A0AAW0B8J3</accession>
<dbReference type="InterPro" id="IPR002347">
    <property type="entry name" value="SDR_fam"/>
</dbReference>
<dbReference type="Proteomes" id="UP001362999">
    <property type="component" value="Unassembled WGS sequence"/>
</dbReference>
<dbReference type="PANTHER" id="PTHR24320:SF283">
    <property type="entry name" value="RETINOL DEHYDROGENASE 11"/>
    <property type="match status" value="1"/>
</dbReference>
<dbReference type="EMBL" id="JAWWNJ010000037">
    <property type="protein sequence ID" value="KAK7022465.1"/>
    <property type="molecule type" value="Genomic_DNA"/>
</dbReference>
<dbReference type="Pfam" id="PF00106">
    <property type="entry name" value="adh_short"/>
    <property type="match status" value="1"/>
</dbReference>
<evidence type="ECO:0000313" key="4">
    <source>
        <dbReference type="Proteomes" id="UP001362999"/>
    </source>
</evidence>
<comment type="similarity">
    <text evidence="1">Belongs to the short-chain dehydrogenases/reductases (SDR) family.</text>
</comment>
<keyword evidence="4" id="KW-1185">Reference proteome</keyword>
<comment type="caution">
    <text evidence="3">The sequence shown here is derived from an EMBL/GenBank/DDBJ whole genome shotgun (WGS) entry which is preliminary data.</text>
</comment>
<protein>
    <submittedName>
        <fullName evidence="3">Short-chain dehydrogenase/reductase family protein</fullName>
    </submittedName>
</protein>
<dbReference type="AlphaFoldDB" id="A0AAW0B8J3"/>
<dbReference type="PANTHER" id="PTHR24320">
    <property type="entry name" value="RETINOL DEHYDROGENASE"/>
    <property type="match status" value="1"/>
</dbReference>
<dbReference type="SUPFAM" id="SSF51735">
    <property type="entry name" value="NAD(P)-binding Rossmann-fold domains"/>
    <property type="match status" value="1"/>
</dbReference>
<dbReference type="Gene3D" id="3.40.50.720">
    <property type="entry name" value="NAD(P)-binding Rossmann-like Domain"/>
    <property type="match status" value="1"/>
</dbReference>
<evidence type="ECO:0000256" key="2">
    <source>
        <dbReference type="ARBA" id="ARBA00023002"/>
    </source>
</evidence>